<evidence type="ECO:0000313" key="4">
    <source>
        <dbReference type="Proteomes" id="UP001344658"/>
    </source>
</evidence>
<accession>A0ABU7PJX1</accession>
<feature type="compositionally biased region" description="Low complexity" evidence="1">
    <location>
        <begin position="52"/>
        <end position="67"/>
    </location>
</feature>
<comment type="caution">
    <text evidence="3">The sequence shown here is derived from an EMBL/GenBank/DDBJ whole genome shotgun (WGS) entry which is preliminary data.</text>
</comment>
<organism evidence="3 4">
    <name type="scientific">Actinacidiphila polyblastidii</name>
    <dbReference type="NCBI Taxonomy" id="3110430"/>
    <lineage>
        <taxon>Bacteria</taxon>
        <taxon>Bacillati</taxon>
        <taxon>Actinomycetota</taxon>
        <taxon>Actinomycetes</taxon>
        <taxon>Kitasatosporales</taxon>
        <taxon>Streptomycetaceae</taxon>
        <taxon>Actinacidiphila</taxon>
    </lineage>
</organism>
<sequence>MSAFRVLRPALRFRTGTAVATAALAVLAVGATTAQALHGEQSARPATAIDWPVAPTAGTVTGAPAGTRTDGIDWP</sequence>
<evidence type="ECO:0000256" key="2">
    <source>
        <dbReference type="SAM" id="SignalP"/>
    </source>
</evidence>
<evidence type="ECO:0000256" key="1">
    <source>
        <dbReference type="SAM" id="MobiDB-lite"/>
    </source>
</evidence>
<protein>
    <submittedName>
        <fullName evidence="3">Uncharacterized protein</fullName>
    </submittedName>
</protein>
<keyword evidence="2" id="KW-0732">Signal</keyword>
<feature type="chain" id="PRO_5045215280" evidence="2">
    <location>
        <begin position="37"/>
        <end position="75"/>
    </location>
</feature>
<evidence type="ECO:0000313" key="3">
    <source>
        <dbReference type="EMBL" id="MEE4545554.1"/>
    </source>
</evidence>
<gene>
    <name evidence="3" type="ORF">V2S66_26755</name>
</gene>
<feature type="region of interest" description="Disordered" evidence="1">
    <location>
        <begin position="47"/>
        <end position="75"/>
    </location>
</feature>
<dbReference type="Proteomes" id="UP001344658">
    <property type="component" value="Unassembled WGS sequence"/>
</dbReference>
<dbReference type="EMBL" id="JAZEWV010000031">
    <property type="protein sequence ID" value="MEE4545554.1"/>
    <property type="molecule type" value="Genomic_DNA"/>
</dbReference>
<proteinExistence type="predicted"/>
<keyword evidence="4" id="KW-1185">Reference proteome</keyword>
<dbReference type="RefSeq" id="WP_330799243.1">
    <property type="nucleotide sequence ID" value="NZ_JAZEWV010000031.1"/>
</dbReference>
<reference evidence="3 4" key="1">
    <citation type="submission" date="2023-12" db="EMBL/GenBank/DDBJ databases">
        <title>Streptomyces sp. V4-01.</title>
        <authorList>
            <person name="Somphong A."/>
            <person name="Phongsopitanun W."/>
        </authorList>
    </citation>
    <scope>NUCLEOTIDE SEQUENCE [LARGE SCALE GENOMIC DNA]</scope>
    <source>
        <strain evidence="3 4">V4-01</strain>
    </source>
</reference>
<name>A0ABU7PJX1_9ACTN</name>
<feature type="signal peptide" evidence="2">
    <location>
        <begin position="1"/>
        <end position="36"/>
    </location>
</feature>